<keyword evidence="5 6" id="KW-0472">Membrane</keyword>
<evidence type="ECO:0000313" key="11">
    <source>
        <dbReference type="Proteomes" id="UP000522688"/>
    </source>
</evidence>
<accession>A0A7W3JKH0</accession>
<evidence type="ECO:0000256" key="1">
    <source>
        <dbReference type="ARBA" id="ARBA00004651"/>
    </source>
</evidence>
<dbReference type="Pfam" id="PF13396">
    <property type="entry name" value="PLDc_N"/>
    <property type="match status" value="1"/>
</dbReference>
<dbReference type="Proteomes" id="UP000321154">
    <property type="component" value="Unassembled WGS sequence"/>
</dbReference>
<dbReference type="EMBL" id="JACGWW010000005">
    <property type="protein sequence ID" value="MBA8814507.1"/>
    <property type="molecule type" value="Genomic_DNA"/>
</dbReference>
<name>A0A7W3JKH0_9MICO</name>
<evidence type="ECO:0000256" key="6">
    <source>
        <dbReference type="SAM" id="Phobius"/>
    </source>
</evidence>
<evidence type="ECO:0000256" key="5">
    <source>
        <dbReference type="ARBA" id="ARBA00023136"/>
    </source>
</evidence>
<proteinExistence type="predicted"/>
<dbReference type="RefSeq" id="WP_146856616.1">
    <property type="nucleotide sequence ID" value="NZ_BAAAHR010000004.1"/>
</dbReference>
<dbReference type="InterPro" id="IPR027379">
    <property type="entry name" value="CLS_N"/>
</dbReference>
<gene>
    <name evidence="9" type="ORF">FB463_002780</name>
    <name evidence="8" type="ORF">FFA01_25970</name>
</gene>
<evidence type="ECO:0000256" key="2">
    <source>
        <dbReference type="ARBA" id="ARBA00022475"/>
    </source>
</evidence>
<evidence type="ECO:0000313" key="10">
    <source>
        <dbReference type="Proteomes" id="UP000321154"/>
    </source>
</evidence>
<evidence type="ECO:0000313" key="9">
    <source>
        <dbReference type="EMBL" id="MBA8814507.1"/>
    </source>
</evidence>
<protein>
    <recommendedName>
        <fullName evidence="7">Cardiolipin synthase N-terminal domain-containing protein</fullName>
    </recommendedName>
</protein>
<keyword evidence="3 6" id="KW-0812">Transmembrane</keyword>
<evidence type="ECO:0000256" key="4">
    <source>
        <dbReference type="ARBA" id="ARBA00022989"/>
    </source>
</evidence>
<sequence>MYVLVSGLMFALVVIALVDIITRQDGQVQHLPKLVWVLLVVFLPLIGSILWFAVGRDWSAATENVTFGDPRRRERLGWAGSPSRSAVAPTRPLSTEEQLAALDREIEFHEQQARLRALEAEVERRRDGDRGGQAG</sequence>
<evidence type="ECO:0000259" key="7">
    <source>
        <dbReference type="Pfam" id="PF13396"/>
    </source>
</evidence>
<keyword evidence="10" id="KW-1185">Reference proteome</keyword>
<feature type="transmembrane region" description="Helical" evidence="6">
    <location>
        <begin position="34"/>
        <end position="54"/>
    </location>
</feature>
<dbReference type="GO" id="GO:0005886">
    <property type="term" value="C:plasma membrane"/>
    <property type="evidence" value="ECO:0007669"/>
    <property type="project" value="UniProtKB-SubCell"/>
</dbReference>
<dbReference type="EMBL" id="BJUV01000032">
    <property type="protein sequence ID" value="GEK84288.1"/>
    <property type="molecule type" value="Genomic_DNA"/>
</dbReference>
<feature type="domain" description="Cardiolipin synthase N-terminal" evidence="7">
    <location>
        <begin position="11"/>
        <end position="56"/>
    </location>
</feature>
<keyword evidence="2" id="KW-1003">Cell membrane</keyword>
<evidence type="ECO:0000313" key="8">
    <source>
        <dbReference type="EMBL" id="GEK84288.1"/>
    </source>
</evidence>
<comment type="subcellular location">
    <subcellularLocation>
        <location evidence="1">Cell membrane</location>
        <topology evidence="1">Multi-pass membrane protein</topology>
    </subcellularLocation>
</comment>
<reference evidence="9 11" key="2">
    <citation type="submission" date="2020-07" db="EMBL/GenBank/DDBJ databases">
        <title>Sequencing the genomes of 1000 actinobacteria strains.</title>
        <authorList>
            <person name="Klenk H.-P."/>
        </authorList>
    </citation>
    <scope>NUCLEOTIDE SEQUENCE [LARGE SCALE GENOMIC DNA]</scope>
    <source>
        <strain evidence="9 11">DSM 10309</strain>
    </source>
</reference>
<dbReference type="Proteomes" id="UP000522688">
    <property type="component" value="Unassembled WGS sequence"/>
</dbReference>
<comment type="caution">
    <text evidence="9">The sequence shown here is derived from an EMBL/GenBank/DDBJ whole genome shotgun (WGS) entry which is preliminary data.</text>
</comment>
<dbReference type="OrthoDB" id="3298527at2"/>
<reference evidence="8 10" key="1">
    <citation type="submission" date="2019-07" db="EMBL/GenBank/DDBJ databases">
        <title>Whole genome shotgun sequence of Frigoribacterium faeni NBRC 103066.</title>
        <authorList>
            <person name="Hosoyama A."/>
            <person name="Uohara A."/>
            <person name="Ohji S."/>
            <person name="Ichikawa N."/>
        </authorList>
    </citation>
    <scope>NUCLEOTIDE SEQUENCE [LARGE SCALE GENOMIC DNA]</scope>
    <source>
        <strain evidence="8 10">NBRC 103066</strain>
    </source>
</reference>
<organism evidence="9 11">
    <name type="scientific">Frigoribacterium faeni</name>
    <dbReference type="NCBI Taxonomy" id="145483"/>
    <lineage>
        <taxon>Bacteria</taxon>
        <taxon>Bacillati</taxon>
        <taxon>Actinomycetota</taxon>
        <taxon>Actinomycetes</taxon>
        <taxon>Micrococcales</taxon>
        <taxon>Microbacteriaceae</taxon>
        <taxon>Frigoribacterium</taxon>
    </lineage>
</organism>
<evidence type="ECO:0000256" key="3">
    <source>
        <dbReference type="ARBA" id="ARBA00022692"/>
    </source>
</evidence>
<keyword evidence="4 6" id="KW-1133">Transmembrane helix</keyword>
<dbReference type="AlphaFoldDB" id="A0A7W3JKH0"/>